<dbReference type="RefSeq" id="WP_092462785.1">
    <property type="nucleotide sequence ID" value="NZ_BJEE01000006.1"/>
</dbReference>
<keyword evidence="5" id="KW-1185">Reference proteome</keyword>
<dbReference type="Proteomes" id="UP000199268">
    <property type="component" value="Unassembled WGS sequence"/>
</dbReference>
<dbReference type="GO" id="GO:0046872">
    <property type="term" value="F:metal ion binding"/>
    <property type="evidence" value="ECO:0007669"/>
    <property type="project" value="UniProtKB-KW"/>
</dbReference>
<evidence type="ECO:0000313" key="5">
    <source>
        <dbReference type="Proteomes" id="UP000199268"/>
    </source>
</evidence>
<reference evidence="5" key="1">
    <citation type="submission" date="2016-08" db="EMBL/GenBank/DDBJ databases">
        <authorList>
            <person name="Varghese N."/>
            <person name="Submissions Spin"/>
        </authorList>
    </citation>
    <scope>NUCLEOTIDE SEQUENCE [LARGE SCALE GENOMIC DNA]</scope>
    <source>
        <strain evidence="5">R-53094</strain>
    </source>
</reference>
<dbReference type="CDD" id="cd01293">
    <property type="entry name" value="Bact_CD"/>
    <property type="match status" value="1"/>
</dbReference>
<keyword evidence="2" id="KW-0378">Hydrolase</keyword>
<dbReference type="GO" id="GO:0004131">
    <property type="term" value="F:cytosine deaminase activity"/>
    <property type="evidence" value="ECO:0007669"/>
    <property type="project" value="TreeGrafter"/>
</dbReference>
<dbReference type="InterPro" id="IPR032466">
    <property type="entry name" value="Metal_Hydrolase"/>
</dbReference>
<dbReference type="FunFam" id="3.20.20.140:FF:000019">
    <property type="entry name" value="Cytosine deaminase"/>
    <property type="match status" value="1"/>
</dbReference>
<dbReference type="PANTHER" id="PTHR32027">
    <property type="entry name" value="CYTOSINE DEAMINASE"/>
    <property type="match status" value="1"/>
</dbReference>
<dbReference type="GO" id="GO:0006209">
    <property type="term" value="P:cytosine catabolic process"/>
    <property type="evidence" value="ECO:0007669"/>
    <property type="project" value="TreeGrafter"/>
</dbReference>
<proteinExistence type="predicted"/>
<evidence type="ECO:0000256" key="1">
    <source>
        <dbReference type="ARBA" id="ARBA00022723"/>
    </source>
</evidence>
<protein>
    <submittedName>
        <fullName evidence="4">Cytosine deaminase</fullName>
    </submittedName>
</protein>
<dbReference type="NCBIfam" id="NF006685">
    <property type="entry name" value="PRK09230.1"/>
    <property type="match status" value="1"/>
</dbReference>
<feature type="domain" description="Amidohydrolase 3" evidence="3">
    <location>
        <begin position="38"/>
        <end position="378"/>
    </location>
</feature>
<dbReference type="InterPro" id="IPR052349">
    <property type="entry name" value="Metallo-hydrolase_Enzymes"/>
</dbReference>
<dbReference type="Gene3D" id="3.20.20.140">
    <property type="entry name" value="Metal-dependent hydrolases"/>
    <property type="match status" value="1"/>
</dbReference>
<dbReference type="NCBIfam" id="NF005748">
    <property type="entry name" value="PRK07572.1"/>
    <property type="match status" value="1"/>
</dbReference>
<evidence type="ECO:0000313" key="4">
    <source>
        <dbReference type="EMBL" id="SCB98946.1"/>
    </source>
</evidence>
<dbReference type="Pfam" id="PF07969">
    <property type="entry name" value="Amidohydro_3"/>
    <property type="match status" value="1"/>
</dbReference>
<dbReference type="GO" id="GO:0035888">
    <property type="term" value="F:isoguanine deaminase activity"/>
    <property type="evidence" value="ECO:0007669"/>
    <property type="project" value="TreeGrafter"/>
</dbReference>
<dbReference type="EMBL" id="FMAO01000007">
    <property type="protein sequence ID" value="SCB98946.1"/>
    <property type="molecule type" value="Genomic_DNA"/>
</dbReference>
<dbReference type="Gene3D" id="2.30.40.10">
    <property type="entry name" value="Urease, subunit C, domain 1"/>
    <property type="match status" value="1"/>
</dbReference>
<organism evidence="4 5">
    <name type="scientific">Weissella bombi</name>
    <dbReference type="NCBI Taxonomy" id="1505725"/>
    <lineage>
        <taxon>Bacteria</taxon>
        <taxon>Bacillati</taxon>
        <taxon>Bacillota</taxon>
        <taxon>Bacilli</taxon>
        <taxon>Lactobacillales</taxon>
        <taxon>Lactobacillaceae</taxon>
        <taxon>Weissella</taxon>
    </lineage>
</organism>
<accession>A0A1C4AWM7</accession>
<evidence type="ECO:0000259" key="3">
    <source>
        <dbReference type="Pfam" id="PF07969"/>
    </source>
</evidence>
<keyword evidence="1" id="KW-0479">Metal-binding</keyword>
<gene>
    <name evidence="4" type="ORF">GA0061074_10761</name>
</gene>
<dbReference type="PANTHER" id="PTHR32027:SF0">
    <property type="entry name" value="CYTOSINE DEAMINASE"/>
    <property type="match status" value="1"/>
</dbReference>
<dbReference type="STRING" id="1505725.GA0061074_10761"/>
<dbReference type="AlphaFoldDB" id="A0A1C4AWM7"/>
<dbReference type="InterPro" id="IPR013108">
    <property type="entry name" value="Amidohydro_3"/>
</dbReference>
<dbReference type="InterPro" id="IPR011059">
    <property type="entry name" value="Metal-dep_hydrolase_composite"/>
</dbReference>
<sequence>MLIKQVVIENAETKQDVRIVDGKFSEISAHLEAHENEQVIEAEGKLMIPPFVDPHVHLDSTMTAGEPEWNESGTLFDGIRIWGERKQTLSHEDVKQRAIKALKIQAAHGLQFVRSHVDVTDPNLVALKALLEVREEVKPWMTLQLVAFPQDGILSFPHGKELMTKAAEMGVDAIGAIPHFEFTREYSVESLHFAFDLAQKYNLLIDAHTDEIDDPASRGLETLAMLALETGLKERVTASHTTAMGSYNDAYVSKLTRLLKLADINFVSNPLINMYLGGRFDTYPKRRGLTRVKELDQEGLNVAFGEDDIKDPWYPMGNGNMMDVLHTGLHATQMMGYTEIMNSYRFITRHGARALQVENQYGIEVGKPANFLIFNADNWYNTLNERAELLYSVHEGKVLVKTQPAEVQVNLPEID</sequence>
<dbReference type="SUPFAM" id="SSF51338">
    <property type="entry name" value="Composite domain of metallo-dependent hydrolases"/>
    <property type="match status" value="1"/>
</dbReference>
<dbReference type="OrthoDB" id="9815027at2"/>
<name>A0A1C4AWM7_9LACO</name>
<dbReference type="SUPFAM" id="SSF51556">
    <property type="entry name" value="Metallo-dependent hydrolases"/>
    <property type="match status" value="1"/>
</dbReference>
<evidence type="ECO:0000256" key="2">
    <source>
        <dbReference type="ARBA" id="ARBA00022801"/>
    </source>
</evidence>